<evidence type="ECO:0000313" key="2">
    <source>
        <dbReference type="Proteomes" id="UP000094412"/>
    </source>
</evidence>
<name>A0A1C2DZ12_9HYPH</name>
<keyword evidence="2" id="KW-1185">Reference proteome</keyword>
<gene>
    <name evidence="1" type="ORF">QV13_10465</name>
</gene>
<dbReference type="Proteomes" id="UP000094412">
    <property type="component" value="Unassembled WGS sequence"/>
</dbReference>
<dbReference type="AlphaFoldDB" id="A0A1C2DZ12"/>
<reference evidence="1 2" key="1">
    <citation type="submission" date="2016-08" db="EMBL/GenBank/DDBJ databases">
        <title>Whole genome sequence of Mesorhizobium sp. strain UASWS1009 isolated from industrial sewage.</title>
        <authorList>
            <person name="Crovadore J."/>
            <person name="Calmin G."/>
            <person name="Chablais R."/>
            <person name="Cochard B."/>
            <person name="Lefort F."/>
        </authorList>
    </citation>
    <scope>NUCLEOTIDE SEQUENCE [LARGE SCALE GENOMIC DNA]</scope>
    <source>
        <strain evidence="1 2">UASWS1009</strain>
    </source>
</reference>
<accession>A0A1C2DZ12</accession>
<sequence>MAGMAAANSIGMAQSAVISPQEQAKYANMSCADLRQLTSNYEMAQGAGPAPKKYGGMAPAGKMAIVNQVIGTRLAYLKQLIGSKGC</sequence>
<organism evidence="1 2">
    <name type="scientific">Mesorhizobium hungaricum</name>
    <dbReference type="NCBI Taxonomy" id="1566387"/>
    <lineage>
        <taxon>Bacteria</taxon>
        <taxon>Pseudomonadati</taxon>
        <taxon>Pseudomonadota</taxon>
        <taxon>Alphaproteobacteria</taxon>
        <taxon>Hyphomicrobiales</taxon>
        <taxon>Phyllobacteriaceae</taxon>
        <taxon>Mesorhizobium</taxon>
    </lineage>
</organism>
<evidence type="ECO:0000313" key="1">
    <source>
        <dbReference type="EMBL" id="OCX20001.1"/>
    </source>
</evidence>
<protein>
    <submittedName>
        <fullName evidence="1">Uncharacterized protein</fullName>
    </submittedName>
</protein>
<dbReference type="EMBL" id="MDEO01000030">
    <property type="protein sequence ID" value="OCX20001.1"/>
    <property type="molecule type" value="Genomic_DNA"/>
</dbReference>
<proteinExistence type="predicted"/>
<comment type="caution">
    <text evidence="1">The sequence shown here is derived from an EMBL/GenBank/DDBJ whole genome shotgun (WGS) entry which is preliminary data.</text>
</comment>